<dbReference type="KEGG" id="vg:41900529"/>
<dbReference type="Proteomes" id="UP000243236">
    <property type="component" value="Segment"/>
</dbReference>
<organism evidence="2 3">
    <name type="scientific">Paramecium bursaria Chlorella virus CVA-1</name>
    <dbReference type="NCBI Taxonomy" id="42683"/>
    <lineage>
        <taxon>Viruses</taxon>
        <taxon>Varidnaviria</taxon>
        <taxon>Bamfordvirae</taxon>
        <taxon>Nucleocytoviricota</taxon>
        <taxon>Megaviricetes</taxon>
        <taxon>Algavirales</taxon>
        <taxon>Phycodnaviridae</taxon>
        <taxon>Chlorovirus</taxon>
        <taxon>Chlorovirus conductrix</taxon>
        <taxon>Paramecium bursaria Chlorella virus A1</taxon>
    </lineage>
</organism>
<dbReference type="Gene3D" id="3.90.75.20">
    <property type="match status" value="2"/>
</dbReference>
<dbReference type="RefSeq" id="YP_009701955.1">
    <property type="nucleotide sequence ID" value="NC_044937.1"/>
</dbReference>
<keyword evidence="3" id="KW-1185">Reference proteome</keyword>
<protein>
    <recommendedName>
        <fullName evidence="1">HNH nuclease domain-containing protein</fullName>
    </recommendedName>
</protein>
<dbReference type="InterPro" id="IPR003615">
    <property type="entry name" value="HNH_nuc"/>
</dbReference>
<feature type="domain" description="HNH nuclease" evidence="1">
    <location>
        <begin position="327"/>
        <end position="369"/>
    </location>
</feature>
<sequence>MSWFNGTSSTVQNVDTAFLYIANTSGNLIGKAEYLRLPISANRGSLLMIAIVVLFCCILEKRKIYTIVCRYSCISTNCDYKELVPCNIRMSYYIKTLEYYFDKKENPVIFSKYTCDTLGVIRHKTSGQTPNYGNGLYNRCGVYDNDGKQRSILVGRAVASTFLGKPPTAEHTADHIDSEQKKNDALANIRWNDQSGQKNNRIMPETYKAAFIVVKDGIEKTVNEWVDHMNNTKMPEEREFTKGMISYYAQTKQRGFAYKVYSDLEGENWKEIKGSNNKKGRWKISNMNRVKWITIIGTENVLWGKQLGRNDKGYPFITINGKNLPCHILAFEAFNPKVVREDMLVLHEDDNREDFRPHKLRLSTESENRKDAYDNGKYDGTKTARMKCASYINGILEKDDYTSQSDAVEYLKSKGYPNASHGYISMALSGDRKSAYGRTWQKILP</sequence>
<dbReference type="EMBL" id="JX997159">
    <property type="protein sequence ID" value="AGE50619.1"/>
    <property type="molecule type" value="Genomic_DNA"/>
</dbReference>
<evidence type="ECO:0000259" key="1">
    <source>
        <dbReference type="Pfam" id="PF13392"/>
    </source>
</evidence>
<dbReference type="Pfam" id="PF13392">
    <property type="entry name" value="HNH_3"/>
    <property type="match status" value="1"/>
</dbReference>
<evidence type="ECO:0000313" key="2">
    <source>
        <dbReference type="EMBL" id="AGE50619.1"/>
    </source>
</evidence>
<name>M1HKD0_9PHYC</name>
<gene>
    <name evidence="2" type="primary">CVA-1_774R</name>
    <name evidence="2" type="ORF">PBCVCVA1_774R</name>
</gene>
<accession>M1HKD0</accession>
<reference evidence="2 3" key="1">
    <citation type="submission" date="2012-10" db="EMBL/GenBank/DDBJ databases">
        <title>Towards defining the chloroviruses: a genomic journey through a genus of large DNA viruses.</title>
        <authorList>
            <person name="Jeanniard A."/>
            <person name="Dunigan D.D."/>
            <person name="Gurnon J.R."/>
            <person name="Agarkova I."/>
            <person name="Kang M."/>
            <person name="Vitek J."/>
            <person name="Duncan G."/>
            <person name="McClung O.W."/>
            <person name="Larsen M."/>
            <person name="Claverie J.-M."/>
            <person name="Van Etten J.L."/>
            <person name="Blanc G."/>
        </authorList>
    </citation>
    <scope>NUCLEOTIDE SEQUENCE [LARGE SCALE GENOMIC DNA]</scope>
</reference>
<dbReference type="GeneID" id="41900529"/>
<dbReference type="SUPFAM" id="SSF54060">
    <property type="entry name" value="His-Me finger endonucleases"/>
    <property type="match status" value="2"/>
</dbReference>
<evidence type="ECO:0000313" key="3">
    <source>
        <dbReference type="Proteomes" id="UP000243236"/>
    </source>
</evidence>
<proteinExistence type="predicted"/>
<dbReference type="InterPro" id="IPR044925">
    <property type="entry name" value="His-Me_finger_sf"/>
</dbReference>